<dbReference type="Pfam" id="PF12802">
    <property type="entry name" value="MarR_2"/>
    <property type="match status" value="1"/>
</dbReference>
<protein>
    <submittedName>
        <fullName evidence="2">MarR family winged helix-turn-helix transcriptional regulator</fullName>
    </submittedName>
</protein>
<dbReference type="SMART" id="SM00347">
    <property type="entry name" value="HTH_MARR"/>
    <property type="match status" value="1"/>
</dbReference>
<feature type="domain" description="HTH marR-type" evidence="1">
    <location>
        <begin position="1"/>
        <end position="94"/>
    </location>
</feature>
<dbReference type="SUPFAM" id="SSF46785">
    <property type="entry name" value="Winged helix' DNA-binding domain"/>
    <property type="match status" value="1"/>
</dbReference>
<dbReference type="InterPro" id="IPR000835">
    <property type="entry name" value="HTH_MarR-typ"/>
</dbReference>
<dbReference type="Gene3D" id="1.10.10.10">
    <property type="entry name" value="Winged helix-like DNA-binding domain superfamily/Winged helix DNA-binding domain"/>
    <property type="match status" value="1"/>
</dbReference>
<name>A0ABV3XC71_9ACTN</name>
<proteinExistence type="predicted"/>
<dbReference type="InterPro" id="IPR036390">
    <property type="entry name" value="WH_DNA-bd_sf"/>
</dbReference>
<comment type="caution">
    <text evidence="2">The sequence shown here is derived from an EMBL/GenBank/DDBJ whole genome shotgun (WGS) entry which is preliminary data.</text>
</comment>
<evidence type="ECO:0000313" key="3">
    <source>
        <dbReference type="Proteomes" id="UP001560045"/>
    </source>
</evidence>
<organism evidence="2 3">
    <name type="scientific">Geodermatophilus maliterrae</name>
    <dbReference type="NCBI Taxonomy" id="3162531"/>
    <lineage>
        <taxon>Bacteria</taxon>
        <taxon>Bacillati</taxon>
        <taxon>Actinomycetota</taxon>
        <taxon>Actinomycetes</taxon>
        <taxon>Geodermatophilales</taxon>
        <taxon>Geodermatophilaceae</taxon>
        <taxon>Geodermatophilus</taxon>
    </lineage>
</organism>
<evidence type="ECO:0000313" key="2">
    <source>
        <dbReference type="EMBL" id="MEX5717440.1"/>
    </source>
</evidence>
<accession>A0ABV3XC71</accession>
<dbReference type="Proteomes" id="UP001560045">
    <property type="component" value="Unassembled WGS sequence"/>
</dbReference>
<reference evidence="2 3" key="1">
    <citation type="submission" date="2024-06" db="EMBL/GenBank/DDBJ databases">
        <title>Draft genome sequence of Geodermatophilus badlandi, a novel member of the Geodermatophilaceae isolated from badland sedimentary rocks in the Red desert, Wyoming, USA.</title>
        <authorList>
            <person name="Ben Tekaya S."/>
            <person name="Nouioui I."/>
            <person name="Flores G.M."/>
            <person name="Shaal M.N."/>
            <person name="Bredoire F."/>
            <person name="Basile F."/>
            <person name="Van Diepen L."/>
            <person name="Ward N.L."/>
        </authorList>
    </citation>
    <scope>NUCLEOTIDE SEQUENCE [LARGE SCALE GENOMIC DNA]</scope>
    <source>
        <strain evidence="2 3">WL48A</strain>
    </source>
</reference>
<dbReference type="EMBL" id="JBFNXQ010000006">
    <property type="protein sequence ID" value="MEX5717440.1"/>
    <property type="molecule type" value="Genomic_DNA"/>
</dbReference>
<sequence>MSYRRFRALHTVGASGSTTQRALADRLGLTEPSVSRMAAVLVDEGLPAADAAATGGNRRRLELTPAGEELVDRCRDALEGRLVALVESSGVPYEEHPRHTRQLLAALEPGVTGTAGRAS</sequence>
<gene>
    <name evidence="2" type="ORF">ABQ292_03540</name>
</gene>
<dbReference type="InterPro" id="IPR036388">
    <property type="entry name" value="WH-like_DNA-bd_sf"/>
</dbReference>
<evidence type="ECO:0000259" key="1">
    <source>
        <dbReference type="SMART" id="SM00347"/>
    </source>
</evidence>
<dbReference type="RefSeq" id="WP_369203277.1">
    <property type="nucleotide sequence ID" value="NZ_JBFNXQ010000006.1"/>
</dbReference>
<keyword evidence="3" id="KW-1185">Reference proteome</keyword>